<sequence>MSSPIEQKMQNPLLSPPQSKHPSRSHTNPNNVNNTAAPKWVPNEDRLQKAWRGLGTTVASCLSKAEKAATAKNAATNTSTAATPTPTTVVSNDEKEKTKRELEDCVALFLRTRREFHRLLSHVEAKLQGKAEEMESLETYVRTQPRIGSARGDKTKTRKRKR</sequence>
<dbReference type="AlphaFoldDB" id="A0A1E7F2G2"/>
<feature type="compositionally biased region" description="Low complexity" evidence="1">
    <location>
        <begin position="70"/>
        <end position="91"/>
    </location>
</feature>
<name>A0A1E7F2G2_9STRA</name>
<dbReference type="EMBL" id="KV784365">
    <property type="protein sequence ID" value="OEU12372.1"/>
    <property type="molecule type" value="Genomic_DNA"/>
</dbReference>
<feature type="region of interest" description="Disordered" evidence="1">
    <location>
        <begin position="70"/>
        <end position="98"/>
    </location>
</feature>
<feature type="compositionally biased region" description="Low complexity" evidence="1">
    <location>
        <begin position="27"/>
        <end position="38"/>
    </location>
</feature>
<gene>
    <name evidence="2" type="ORF">FRACYDRAFT_270614</name>
</gene>
<evidence type="ECO:0000256" key="1">
    <source>
        <dbReference type="SAM" id="MobiDB-lite"/>
    </source>
</evidence>
<protein>
    <submittedName>
        <fullName evidence="2">Uncharacterized protein</fullName>
    </submittedName>
</protein>
<organism evidence="2 3">
    <name type="scientific">Fragilariopsis cylindrus CCMP1102</name>
    <dbReference type="NCBI Taxonomy" id="635003"/>
    <lineage>
        <taxon>Eukaryota</taxon>
        <taxon>Sar</taxon>
        <taxon>Stramenopiles</taxon>
        <taxon>Ochrophyta</taxon>
        <taxon>Bacillariophyta</taxon>
        <taxon>Bacillariophyceae</taxon>
        <taxon>Bacillariophycidae</taxon>
        <taxon>Bacillariales</taxon>
        <taxon>Bacillariaceae</taxon>
        <taxon>Fragilariopsis</taxon>
    </lineage>
</organism>
<dbReference type="OrthoDB" id="46958at2759"/>
<proteinExistence type="predicted"/>
<keyword evidence="3" id="KW-1185">Reference proteome</keyword>
<feature type="region of interest" description="Disordered" evidence="1">
    <location>
        <begin position="1"/>
        <end position="42"/>
    </location>
</feature>
<evidence type="ECO:0000313" key="2">
    <source>
        <dbReference type="EMBL" id="OEU12372.1"/>
    </source>
</evidence>
<dbReference type="InParanoid" id="A0A1E7F2G2"/>
<evidence type="ECO:0000313" key="3">
    <source>
        <dbReference type="Proteomes" id="UP000095751"/>
    </source>
</evidence>
<feature type="compositionally biased region" description="Polar residues" evidence="1">
    <location>
        <begin position="1"/>
        <end position="20"/>
    </location>
</feature>
<accession>A0A1E7F2G2</accession>
<dbReference type="Proteomes" id="UP000095751">
    <property type="component" value="Unassembled WGS sequence"/>
</dbReference>
<feature type="region of interest" description="Disordered" evidence="1">
    <location>
        <begin position="138"/>
        <end position="162"/>
    </location>
</feature>
<reference evidence="2 3" key="1">
    <citation type="submission" date="2016-09" db="EMBL/GenBank/DDBJ databases">
        <title>Extensive genetic diversity and differential bi-allelic expression allows diatom success in the polar Southern Ocean.</title>
        <authorList>
            <consortium name="DOE Joint Genome Institute"/>
            <person name="Mock T."/>
            <person name="Otillar R.P."/>
            <person name="Strauss J."/>
            <person name="Dupont C."/>
            <person name="Frickenhaus S."/>
            <person name="Maumus F."/>
            <person name="Mcmullan M."/>
            <person name="Sanges R."/>
            <person name="Schmutz J."/>
            <person name="Toseland A."/>
            <person name="Valas R."/>
            <person name="Veluchamy A."/>
            <person name="Ward B.J."/>
            <person name="Allen A."/>
            <person name="Barry K."/>
            <person name="Falciatore A."/>
            <person name="Ferrante M."/>
            <person name="Fortunato A.E."/>
            <person name="Gloeckner G."/>
            <person name="Gruber A."/>
            <person name="Hipkin R."/>
            <person name="Janech M."/>
            <person name="Kroth P."/>
            <person name="Leese F."/>
            <person name="Lindquist E."/>
            <person name="Lyon B.R."/>
            <person name="Martin J."/>
            <person name="Mayer C."/>
            <person name="Parker M."/>
            <person name="Quesneville H."/>
            <person name="Raymond J."/>
            <person name="Uhlig C."/>
            <person name="Valentin K.U."/>
            <person name="Worden A.Z."/>
            <person name="Armbrust E.V."/>
            <person name="Bowler C."/>
            <person name="Green B."/>
            <person name="Moulton V."/>
            <person name="Van Oosterhout C."/>
            <person name="Grigoriev I."/>
        </authorList>
    </citation>
    <scope>NUCLEOTIDE SEQUENCE [LARGE SCALE GENOMIC DNA]</scope>
    <source>
        <strain evidence="2 3">CCMP1102</strain>
    </source>
</reference>
<dbReference type="KEGG" id="fcy:FRACYDRAFT_270614"/>